<comment type="caution">
    <text evidence="2">The sequence shown here is derived from an EMBL/GenBank/DDBJ whole genome shotgun (WGS) entry which is preliminary data.</text>
</comment>
<accession>A0A918J4L5</accession>
<reference evidence="2" key="2">
    <citation type="submission" date="2020-09" db="EMBL/GenBank/DDBJ databases">
        <authorList>
            <person name="Sun Q."/>
            <person name="Kim S."/>
        </authorList>
    </citation>
    <scope>NUCLEOTIDE SEQUENCE</scope>
    <source>
        <strain evidence="2">KCTC 23714</strain>
    </source>
</reference>
<organism evidence="2 3">
    <name type="scientific">Gemmobacter lanyuensis</name>
    <dbReference type="NCBI Taxonomy" id="1054497"/>
    <lineage>
        <taxon>Bacteria</taxon>
        <taxon>Pseudomonadati</taxon>
        <taxon>Pseudomonadota</taxon>
        <taxon>Alphaproteobacteria</taxon>
        <taxon>Rhodobacterales</taxon>
        <taxon>Paracoccaceae</taxon>
        <taxon>Gemmobacter</taxon>
    </lineage>
</organism>
<reference evidence="2" key="1">
    <citation type="journal article" date="2014" name="Int. J. Syst. Evol. Microbiol.">
        <title>Complete genome sequence of Corynebacterium casei LMG S-19264T (=DSM 44701T), isolated from a smear-ripened cheese.</title>
        <authorList>
            <consortium name="US DOE Joint Genome Institute (JGI-PGF)"/>
            <person name="Walter F."/>
            <person name="Albersmeier A."/>
            <person name="Kalinowski J."/>
            <person name="Ruckert C."/>
        </authorList>
    </citation>
    <scope>NUCLEOTIDE SEQUENCE</scope>
    <source>
        <strain evidence="2">KCTC 23714</strain>
    </source>
</reference>
<dbReference type="Proteomes" id="UP000628984">
    <property type="component" value="Unassembled WGS sequence"/>
</dbReference>
<evidence type="ECO:0000313" key="2">
    <source>
        <dbReference type="EMBL" id="GGW44992.1"/>
    </source>
</evidence>
<dbReference type="RefSeq" id="WP_189635328.1">
    <property type="nucleotide sequence ID" value="NZ_BMYQ01000018.1"/>
</dbReference>
<dbReference type="InterPro" id="IPR001173">
    <property type="entry name" value="Glyco_trans_2-like"/>
</dbReference>
<gene>
    <name evidence="2" type="ORF">GCM10011452_36570</name>
</gene>
<dbReference type="Pfam" id="PF00535">
    <property type="entry name" value="Glycos_transf_2"/>
    <property type="match status" value="1"/>
</dbReference>
<name>A0A918J4L5_9RHOB</name>
<protein>
    <recommendedName>
        <fullName evidence="1">Glycosyltransferase 2-like domain-containing protein</fullName>
    </recommendedName>
</protein>
<dbReference type="InterPro" id="IPR029044">
    <property type="entry name" value="Nucleotide-diphossugar_trans"/>
</dbReference>
<dbReference type="Gene3D" id="3.90.550.10">
    <property type="entry name" value="Spore Coat Polysaccharide Biosynthesis Protein SpsA, Chain A"/>
    <property type="match status" value="1"/>
</dbReference>
<dbReference type="CDD" id="cd00761">
    <property type="entry name" value="Glyco_tranf_GTA_type"/>
    <property type="match status" value="1"/>
</dbReference>
<evidence type="ECO:0000259" key="1">
    <source>
        <dbReference type="Pfam" id="PF00535"/>
    </source>
</evidence>
<dbReference type="EMBL" id="BMYQ01000018">
    <property type="protein sequence ID" value="GGW44992.1"/>
    <property type="molecule type" value="Genomic_DNA"/>
</dbReference>
<proteinExistence type="predicted"/>
<sequence length="264" mass="29242">MTDTPAPRLTIALAGMAERLDQLTPETLPPLPGVVWHLFIQGPADRVAAARPRLTAEGRRRDIRLSALESRGVARSRNAALAAVETELLLFADDDLTFHPAGIAALIDRFNRLPGADLLCARLTDETGRPRKRYVPDGTPLRWFNCGRVGTPELALRPARVRAAGVRFDPAFGAGQPDWMGDEYIFLCDALRAGLRGWHVDVTPASHPAESSGLRQSPEAMAVRRRVLIRALGRGRSLAVRLAFAWRHRRSLDGWRSWLAFLRP</sequence>
<dbReference type="SUPFAM" id="SSF53448">
    <property type="entry name" value="Nucleotide-diphospho-sugar transferases"/>
    <property type="match status" value="1"/>
</dbReference>
<evidence type="ECO:0000313" key="3">
    <source>
        <dbReference type="Proteomes" id="UP000628984"/>
    </source>
</evidence>
<dbReference type="AlphaFoldDB" id="A0A918J4L5"/>
<feature type="domain" description="Glycosyltransferase 2-like" evidence="1">
    <location>
        <begin position="61"/>
        <end position="135"/>
    </location>
</feature>
<keyword evidence="3" id="KW-1185">Reference proteome</keyword>